<dbReference type="SUPFAM" id="SSF56436">
    <property type="entry name" value="C-type lectin-like"/>
    <property type="match status" value="1"/>
</dbReference>
<dbReference type="GeneID" id="108079540"/>
<accession>A0ABM4GA55</accession>
<dbReference type="InterPro" id="IPR001304">
    <property type="entry name" value="C-type_lectin-like"/>
</dbReference>
<evidence type="ECO:0000256" key="1">
    <source>
        <dbReference type="SAM" id="Coils"/>
    </source>
</evidence>
<keyword evidence="1" id="KW-0175">Coiled coil</keyword>
<dbReference type="Gene3D" id="1.20.120.20">
    <property type="entry name" value="Apolipoprotein"/>
    <property type="match status" value="1"/>
</dbReference>
<organism evidence="4 5">
    <name type="scientific">Drosophila kikkawai</name>
    <name type="common">Fruit fly</name>
    <dbReference type="NCBI Taxonomy" id="30033"/>
    <lineage>
        <taxon>Eukaryota</taxon>
        <taxon>Metazoa</taxon>
        <taxon>Ecdysozoa</taxon>
        <taxon>Arthropoda</taxon>
        <taxon>Hexapoda</taxon>
        <taxon>Insecta</taxon>
        <taxon>Pterygota</taxon>
        <taxon>Neoptera</taxon>
        <taxon>Endopterygota</taxon>
        <taxon>Diptera</taxon>
        <taxon>Brachycera</taxon>
        <taxon>Muscomorpha</taxon>
        <taxon>Ephydroidea</taxon>
        <taxon>Drosophilidae</taxon>
        <taxon>Drosophila</taxon>
        <taxon>Sophophora</taxon>
    </lineage>
</organism>
<sequence>MHNFGTFFLWALAACTLFDGSFAKSLRFGYTILLDDMSPNQSDSNCLPELRSLLNDAVPARDRGNTSDAVNEIKAKLETLEMKIGDVQVKLPPEIYAKLEGRLQGVEAKLEGQLQEMQSKLEAKLDEILIAVQKKIDNQLQAVVNQLQLVQNKIDAANVEVPASSTITVPSGFELIDWKYYWLGINDQDKEGHFVSVASHKPAPFLKWREGHPSDSNHEQNCVYFDIREMGDYYCNEEFYFICQADNET</sequence>
<reference evidence="5" key="2">
    <citation type="submission" date="2025-08" db="UniProtKB">
        <authorList>
            <consortium name="RefSeq"/>
        </authorList>
    </citation>
    <scope>IDENTIFICATION</scope>
    <source>
        <strain evidence="5">14028-0561.14</strain>
        <tissue evidence="5">Whole fly</tissue>
    </source>
</reference>
<feature type="signal peptide" evidence="2">
    <location>
        <begin position="1"/>
        <end position="23"/>
    </location>
</feature>
<feature type="domain" description="C-type lectin" evidence="3">
    <location>
        <begin position="180"/>
        <end position="244"/>
    </location>
</feature>
<dbReference type="Proteomes" id="UP001652661">
    <property type="component" value="Chromosome 2L"/>
</dbReference>
<dbReference type="InterPro" id="IPR016187">
    <property type="entry name" value="CTDL_fold"/>
</dbReference>
<keyword evidence="2" id="KW-0732">Signal</keyword>
<evidence type="ECO:0000313" key="4">
    <source>
        <dbReference type="Proteomes" id="UP001652661"/>
    </source>
</evidence>
<name>A0ABM4GA55_DROKI</name>
<proteinExistence type="predicted"/>
<dbReference type="Gene3D" id="3.10.100.10">
    <property type="entry name" value="Mannose-Binding Protein A, subunit A"/>
    <property type="match status" value="1"/>
</dbReference>
<protein>
    <recommendedName>
        <fullName evidence="3">C-type lectin domain-containing protein</fullName>
    </recommendedName>
</protein>
<dbReference type="RefSeq" id="XP_070139599.1">
    <property type="nucleotide sequence ID" value="XM_070283498.1"/>
</dbReference>
<evidence type="ECO:0000313" key="5">
    <source>
        <dbReference type="RefSeq" id="XP_070139599.1"/>
    </source>
</evidence>
<dbReference type="InterPro" id="IPR016186">
    <property type="entry name" value="C-type_lectin-like/link_sf"/>
</dbReference>
<evidence type="ECO:0000256" key="2">
    <source>
        <dbReference type="SAM" id="SignalP"/>
    </source>
</evidence>
<dbReference type="PROSITE" id="PS50041">
    <property type="entry name" value="C_TYPE_LECTIN_2"/>
    <property type="match status" value="1"/>
</dbReference>
<feature type="chain" id="PRO_5047318583" description="C-type lectin domain-containing protein" evidence="2">
    <location>
        <begin position="24"/>
        <end position="249"/>
    </location>
</feature>
<dbReference type="CDD" id="cd00037">
    <property type="entry name" value="CLECT"/>
    <property type="match status" value="1"/>
</dbReference>
<gene>
    <name evidence="5" type="primary">LOC108079540</name>
</gene>
<feature type="coiled-coil region" evidence="1">
    <location>
        <begin position="70"/>
        <end position="160"/>
    </location>
</feature>
<keyword evidence="4" id="KW-1185">Reference proteome</keyword>
<evidence type="ECO:0000259" key="3">
    <source>
        <dbReference type="PROSITE" id="PS50041"/>
    </source>
</evidence>
<dbReference type="Pfam" id="PF00059">
    <property type="entry name" value="Lectin_C"/>
    <property type="match status" value="1"/>
</dbReference>
<reference evidence="4" key="1">
    <citation type="submission" date="2025-05" db="UniProtKB">
        <authorList>
            <consortium name="RefSeq"/>
        </authorList>
    </citation>
    <scope>NUCLEOTIDE SEQUENCE [LARGE SCALE GENOMIC DNA]</scope>
    <source>
        <strain evidence="4">14028-0561.14</strain>
    </source>
</reference>